<proteinExistence type="predicted"/>
<dbReference type="PROSITE" id="PS51257">
    <property type="entry name" value="PROKAR_LIPOPROTEIN"/>
    <property type="match status" value="1"/>
</dbReference>
<name>A0A2M8EN35_9BACT</name>
<gene>
    <name evidence="1" type="ORF">CO057_04545</name>
</gene>
<dbReference type="AlphaFoldDB" id="A0A2M8EN35"/>
<organism evidence="1 2">
    <name type="scientific">Candidatus Uhrbacteria bacterium CG_4_9_14_0_2_um_filter_41_50</name>
    <dbReference type="NCBI Taxonomy" id="1975031"/>
    <lineage>
        <taxon>Bacteria</taxon>
        <taxon>Candidatus Uhriibacteriota</taxon>
    </lineage>
</organism>
<comment type="caution">
    <text evidence="1">The sequence shown here is derived from an EMBL/GenBank/DDBJ whole genome shotgun (WGS) entry which is preliminary data.</text>
</comment>
<evidence type="ECO:0000313" key="1">
    <source>
        <dbReference type="EMBL" id="PJC24152.1"/>
    </source>
</evidence>
<reference evidence="2" key="1">
    <citation type="submission" date="2017-09" db="EMBL/GenBank/DDBJ databases">
        <title>Depth-based differentiation of microbial function through sediment-hosted aquifers and enrichment of novel symbionts in the deep terrestrial subsurface.</title>
        <authorList>
            <person name="Probst A.J."/>
            <person name="Ladd B."/>
            <person name="Jarett J.K."/>
            <person name="Geller-Mcgrath D.E."/>
            <person name="Sieber C.M.K."/>
            <person name="Emerson J.B."/>
            <person name="Anantharaman K."/>
            <person name="Thomas B.C."/>
            <person name="Malmstrom R."/>
            <person name="Stieglmeier M."/>
            <person name="Klingl A."/>
            <person name="Woyke T."/>
            <person name="Ryan C.M."/>
            <person name="Banfield J.F."/>
        </authorList>
    </citation>
    <scope>NUCLEOTIDE SEQUENCE [LARGE SCALE GENOMIC DNA]</scope>
</reference>
<evidence type="ECO:0000313" key="2">
    <source>
        <dbReference type="Proteomes" id="UP000230251"/>
    </source>
</evidence>
<accession>A0A2M8EN35</accession>
<dbReference type="Proteomes" id="UP000230251">
    <property type="component" value="Unassembled WGS sequence"/>
</dbReference>
<sequence length="83" mass="9292">MKRFLMMLVLGLLAGCRYMQEQRAEMMSVCSGVKTEVWSQDRMFCEGGINELYAGNRSVRPCLIGAIPGFCAEEDDGLMVYAI</sequence>
<dbReference type="EMBL" id="PFSI01000067">
    <property type="protein sequence ID" value="PJC24152.1"/>
    <property type="molecule type" value="Genomic_DNA"/>
</dbReference>
<protein>
    <submittedName>
        <fullName evidence="1">Uncharacterized protein</fullName>
    </submittedName>
</protein>